<dbReference type="InParanoid" id="A0A067M3V5"/>
<sequence>MTAATARSRLVALPKELIFQIIGKLDLAALLRLSAACKSLYHLVSSSALIQYQIELERAGYVNGPASGPLTIVQRRALLRDYRRSGTGYPGQGAKTSILTLAL</sequence>
<dbReference type="SUPFAM" id="SSF81383">
    <property type="entry name" value="F-box domain"/>
    <property type="match status" value="1"/>
</dbReference>
<accession>A0A067M3V5</accession>
<protein>
    <recommendedName>
        <fullName evidence="1">F-box domain-containing protein</fullName>
    </recommendedName>
</protein>
<dbReference type="Proteomes" id="UP000027195">
    <property type="component" value="Unassembled WGS sequence"/>
</dbReference>
<gene>
    <name evidence="2" type="ORF">BOTBODRAFT_179067</name>
</gene>
<proteinExistence type="predicted"/>
<dbReference type="Gene3D" id="1.20.1280.50">
    <property type="match status" value="1"/>
</dbReference>
<name>A0A067M3V5_BOTB1</name>
<organism evidence="2 3">
    <name type="scientific">Botryobasidium botryosum (strain FD-172 SS1)</name>
    <dbReference type="NCBI Taxonomy" id="930990"/>
    <lineage>
        <taxon>Eukaryota</taxon>
        <taxon>Fungi</taxon>
        <taxon>Dikarya</taxon>
        <taxon>Basidiomycota</taxon>
        <taxon>Agaricomycotina</taxon>
        <taxon>Agaricomycetes</taxon>
        <taxon>Cantharellales</taxon>
        <taxon>Botryobasidiaceae</taxon>
        <taxon>Botryobasidium</taxon>
    </lineage>
</organism>
<dbReference type="InterPro" id="IPR036047">
    <property type="entry name" value="F-box-like_dom_sf"/>
</dbReference>
<dbReference type="AlphaFoldDB" id="A0A067M3V5"/>
<keyword evidence="3" id="KW-1185">Reference proteome</keyword>
<evidence type="ECO:0000313" key="2">
    <source>
        <dbReference type="EMBL" id="KDQ09365.1"/>
    </source>
</evidence>
<dbReference type="SMART" id="SM00256">
    <property type="entry name" value="FBOX"/>
    <property type="match status" value="1"/>
</dbReference>
<dbReference type="Pfam" id="PF12937">
    <property type="entry name" value="F-box-like"/>
    <property type="match status" value="1"/>
</dbReference>
<dbReference type="HOGENOM" id="CLU_2263319_0_0_1"/>
<dbReference type="PROSITE" id="PS50181">
    <property type="entry name" value="FBOX"/>
    <property type="match status" value="1"/>
</dbReference>
<dbReference type="InterPro" id="IPR001810">
    <property type="entry name" value="F-box_dom"/>
</dbReference>
<evidence type="ECO:0000313" key="3">
    <source>
        <dbReference type="Proteomes" id="UP000027195"/>
    </source>
</evidence>
<dbReference type="OrthoDB" id="3256413at2759"/>
<dbReference type="EMBL" id="KL198079">
    <property type="protein sequence ID" value="KDQ09365.1"/>
    <property type="molecule type" value="Genomic_DNA"/>
</dbReference>
<evidence type="ECO:0000259" key="1">
    <source>
        <dbReference type="PROSITE" id="PS50181"/>
    </source>
</evidence>
<feature type="domain" description="F-box" evidence="1">
    <location>
        <begin position="7"/>
        <end position="53"/>
    </location>
</feature>
<reference evidence="3" key="1">
    <citation type="journal article" date="2014" name="Proc. Natl. Acad. Sci. U.S.A.">
        <title>Extensive sampling of basidiomycete genomes demonstrates inadequacy of the white-rot/brown-rot paradigm for wood decay fungi.</title>
        <authorList>
            <person name="Riley R."/>
            <person name="Salamov A.A."/>
            <person name="Brown D.W."/>
            <person name="Nagy L.G."/>
            <person name="Floudas D."/>
            <person name="Held B.W."/>
            <person name="Levasseur A."/>
            <person name="Lombard V."/>
            <person name="Morin E."/>
            <person name="Otillar R."/>
            <person name="Lindquist E.A."/>
            <person name="Sun H."/>
            <person name="LaButti K.M."/>
            <person name="Schmutz J."/>
            <person name="Jabbour D."/>
            <person name="Luo H."/>
            <person name="Baker S.E."/>
            <person name="Pisabarro A.G."/>
            <person name="Walton J.D."/>
            <person name="Blanchette R.A."/>
            <person name="Henrissat B."/>
            <person name="Martin F."/>
            <person name="Cullen D."/>
            <person name="Hibbett D.S."/>
            <person name="Grigoriev I.V."/>
        </authorList>
    </citation>
    <scope>NUCLEOTIDE SEQUENCE [LARGE SCALE GENOMIC DNA]</scope>
    <source>
        <strain evidence="3">FD-172 SS1</strain>
    </source>
</reference>